<comment type="caution">
    <text evidence="2">The sequence shown here is derived from an EMBL/GenBank/DDBJ whole genome shotgun (WGS) entry which is preliminary data.</text>
</comment>
<dbReference type="SUPFAM" id="SSF52047">
    <property type="entry name" value="RNI-like"/>
    <property type="match status" value="1"/>
</dbReference>
<gene>
    <name evidence="2" type="ORF">ODALV1_LOCUS24311</name>
</gene>
<feature type="region of interest" description="Disordered" evidence="1">
    <location>
        <begin position="219"/>
        <end position="239"/>
    </location>
</feature>
<dbReference type="EMBL" id="CAXLJM020000090">
    <property type="protein sequence ID" value="CAL8131764.1"/>
    <property type="molecule type" value="Genomic_DNA"/>
</dbReference>
<dbReference type="Proteomes" id="UP001642540">
    <property type="component" value="Unassembled WGS sequence"/>
</dbReference>
<evidence type="ECO:0000256" key="1">
    <source>
        <dbReference type="SAM" id="MobiDB-lite"/>
    </source>
</evidence>
<protein>
    <submittedName>
        <fullName evidence="2">Uncharacterized protein</fullName>
    </submittedName>
</protein>
<name>A0ABP1RNU4_9HEXA</name>
<reference evidence="2 3" key="1">
    <citation type="submission" date="2024-08" db="EMBL/GenBank/DDBJ databases">
        <authorList>
            <person name="Cucini C."/>
            <person name="Frati F."/>
        </authorList>
    </citation>
    <scope>NUCLEOTIDE SEQUENCE [LARGE SCALE GENOMIC DNA]</scope>
</reference>
<evidence type="ECO:0000313" key="2">
    <source>
        <dbReference type="EMBL" id="CAL8131764.1"/>
    </source>
</evidence>
<accession>A0ABP1RNU4</accession>
<dbReference type="InterPro" id="IPR032675">
    <property type="entry name" value="LRR_dom_sf"/>
</dbReference>
<keyword evidence="3" id="KW-1185">Reference proteome</keyword>
<sequence>MGFEEYYFSPFITSLSLDYGHMKISSVILKNLPVTLRKLTLFRGRHEVSCPDFGFQNRMESLEELRLIGPIVANLFLFLKDTPNLEILQICRDDTECYGDFPLIPIPDSLRQIRKKKMDGLPLFQVPPVIKQTDFALLQDLCFQRMKEFNVGMEFVPPHLITHLTSLMPNLKRLRIGLNDEGLAVVCANWKNLEALDIYPDALSPTAYTDAGRSEELKDLRLLSPKNPGTNRLENHENL</sequence>
<evidence type="ECO:0000313" key="3">
    <source>
        <dbReference type="Proteomes" id="UP001642540"/>
    </source>
</evidence>
<proteinExistence type="predicted"/>
<dbReference type="Gene3D" id="3.80.10.10">
    <property type="entry name" value="Ribonuclease Inhibitor"/>
    <property type="match status" value="1"/>
</dbReference>
<organism evidence="2 3">
    <name type="scientific">Orchesella dallaii</name>
    <dbReference type="NCBI Taxonomy" id="48710"/>
    <lineage>
        <taxon>Eukaryota</taxon>
        <taxon>Metazoa</taxon>
        <taxon>Ecdysozoa</taxon>
        <taxon>Arthropoda</taxon>
        <taxon>Hexapoda</taxon>
        <taxon>Collembola</taxon>
        <taxon>Entomobryomorpha</taxon>
        <taxon>Entomobryoidea</taxon>
        <taxon>Orchesellidae</taxon>
        <taxon>Orchesellinae</taxon>
        <taxon>Orchesella</taxon>
    </lineage>
</organism>